<evidence type="ECO:0000313" key="7">
    <source>
        <dbReference type="Proteomes" id="UP001269819"/>
    </source>
</evidence>
<evidence type="ECO:0000256" key="3">
    <source>
        <dbReference type="PROSITE-ProRule" id="PRU01091"/>
    </source>
</evidence>
<feature type="DNA-binding region" description="OmpR/PhoB-type" evidence="3">
    <location>
        <begin position="130"/>
        <end position="229"/>
    </location>
</feature>
<feature type="modified residue" description="4-aspartylphosphate" evidence="2">
    <location>
        <position position="52"/>
    </location>
</feature>
<keyword evidence="1 3" id="KW-0238">DNA-binding</keyword>
<dbReference type="InterPro" id="IPR011006">
    <property type="entry name" value="CheY-like_superfamily"/>
</dbReference>
<dbReference type="Proteomes" id="UP001269819">
    <property type="component" value="Unassembled WGS sequence"/>
</dbReference>
<dbReference type="InterPro" id="IPR001789">
    <property type="entry name" value="Sig_transdc_resp-reg_receiver"/>
</dbReference>
<keyword evidence="7" id="KW-1185">Reference proteome</keyword>
<dbReference type="EMBL" id="JAWIIJ010000022">
    <property type="protein sequence ID" value="MDV2080916.1"/>
    <property type="molecule type" value="Genomic_DNA"/>
</dbReference>
<dbReference type="SUPFAM" id="SSF46894">
    <property type="entry name" value="C-terminal effector domain of the bipartite response regulators"/>
    <property type="match status" value="1"/>
</dbReference>
<dbReference type="Gene3D" id="3.40.50.2300">
    <property type="match status" value="1"/>
</dbReference>
<dbReference type="Gene3D" id="6.10.250.690">
    <property type="match status" value="1"/>
</dbReference>
<dbReference type="SUPFAM" id="SSF52172">
    <property type="entry name" value="CheY-like"/>
    <property type="match status" value="1"/>
</dbReference>
<keyword evidence="2" id="KW-0597">Phosphoprotein</keyword>
<dbReference type="PROSITE" id="PS50110">
    <property type="entry name" value="RESPONSE_REGULATORY"/>
    <property type="match status" value="1"/>
</dbReference>
<organism evidence="6 7">
    <name type="scientific">Marinobacter xestospongiae</name>
    <dbReference type="NCBI Taxonomy" id="994319"/>
    <lineage>
        <taxon>Bacteria</taxon>
        <taxon>Pseudomonadati</taxon>
        <taxon>Pseudomonadota</taxon>
        <taxon>Gammaproteobacteria</taxon>
        <taxon>Pseudomonadales</taxon>
        <taxon>Marinobacteraceae</taxon>
        <taxon>Marinobacter</taxon>
    </lineage>
</organism>
<dbReference type="RefSeq" id="WP_248163256.1">
    <property type="nucleotide sequence ID" value="NZ_BAABBC010000010.1"/>
</dbReference>
<dbReference type="InterPro" id="IPR036388">
    <property type="entry name" value="WH-like_DNA-bd_sf"/>
</dbReference>
<sequence length="238" mass="26595">MPKVLFVEDDDKLASLIEKYLSQQGFEVEVIADGSDAPAAVLASRPDLVMLDLMLPGKDGFTICREIRSHYPGRILFLTASEDDMDHVAGIELGADDFITKPIQPRVLLARIRMLLRRQGNQARSTDSQPRDLSYGGLTIHGVRRAVVLDQEPVSLTASEFDLLWLLASHPEEVLSRDYLYRTLRGIEYDGMDRGIDSKVATLRRKLGDSASMSTRIITVRGQGYLFAPDSWETRNTG</sequence>
<name>A0ABU3W4H8_9GAMM</name>
<evidence type="ECO:0000259" key="4">
    <source>
        <dbReference type="PROSITE" id="PS50110"/>
    </source>
</evidence>
<evidence type="ECO:0000313" key="6">
    <source>
        <dbReference type="EMBL" id="MDV2080916.1"/>
    </source>
</evidence>
<comment type="caution">
    <text evidence="6">The sequence shown here is derived from an EMBL/GenBank/DDBJ whole genome shotgun (WGS) entry which is preliminary data.</text>
</comment>
<dbReference type="CDD" id="cd00383">
    <property type="entry name" value="trans_reg_C"/>
    <property type="match status" value="1"/>
</dbReference>
<protein>
    <submittedName>
        <fullName evidence="6">Response regulator</fullName>
    </submittedName>
</protein>
<reference evidence="6 7" key="1">
    <citation type="submission" date="2023-10" db="EMBL/GenBank/DDBJ databases">
        <title>Characteristics and mechanism of a salt-tolerant marine origin heterotrophic nitrifying- aerobic denitrifying bacteria Marinobacter xestospongiae HN1.</title>
        <authorList>
            <person name="Qi R."/>
        </authorList>
    </citation>
    <scope>NUCLEOTIDE SEQUENCE [LARGE SCALE GENOMIC DNA]</scope>
    <source>
        <strain evidence="6 7">HN1</strain>
    </source>
</reference>
<dbReference type="SMART" id="SM00448">
    <property type="entry name" value="REC"/>
    <property type="match status" value="1"/>
</dbReference>
<dbReference type="InterPro" id="IPR039420">
    <property type="entry name" value="WalR-like"/>
</dbReference>
<dbReference type="Gene3D" id="1.10.10.10">
    <property type="entry name" value="Winged helix-like DNA-binding domain superfamily/Winged helix DNA-binding domain"/>
    <property type="match status" value="1"/>
</dbReference>
<evidence type="ECO:0000259" key="5">
    <source>
        <dbReference type="PROSITE" id="PS51755"/>
    </source>
</evidence>
<dbReference type="Pfam" id="PF00486">
    <property type="entry name" value="Trans_reg_C"/>
    <property type="match status" value="1"/>
</dbReference>
<feature type="domain" description="Response regulatory" evidence="4">
    <location>
        <begin position="3"/>
        <end position="116"/>
    </location>
</feature>
<gene>
    <name evidence="6" type="ORF">RYS15_19685</name>
</gene>
<proteinExistence type="predicted"/>
<dbReference type="PANTHER" id="PTHR48111">
    <property type="entry name" value="REGULATOR OF RPOS"/>
    <property type="match status" value="1"/>
</dbReference>
<accession>A0ABU3W4H8</accession>
<evidence type="ECO:0000256" key="2">
    <source>
        <dbReference type="PROSITE-ProRule" id="PRU00169"/>
    </source>
</evidence>
<evidence type="ECO:0000256" key="1">
    <source>
        <dbReference type="ARBA" id="ARBA00023125"/>
    </source>
</evidence>
<dbReference type="PROSITE" id="PS51755">
    <property type="entry name" value="OMPR_PHOB"/>
    <property type="match status" value="1"/>
</dbReference>
<feature type="domain" description="OmpR/PhoB-type" evidence="5">
    <location>
        <begin position="130"/>
        <end position="229"/>
    </location>
</feature>
<dbReference type="Pfam" id="PF00072">
    <property type="entry name" value="Response_reg"/>
    <property type="match status" value="1"/>
</dbReference>
<dbReference type="InterPro" id="IPR016032">
    <property type="entry name" value="Sig_transdc_resp-reg_C-effctor"/>
</dbReference>
<dbReference type="SMART" id="SM00862">
    <property type="entry name" value="Trans_reg_C"/>
    <property type="match status" value="1"/>
</dbReference>
<dbReference type="PANTHER" id="PTHR48111:SF47">
    <property type="entry name" value="TRANSCRIPTIONAL REGULATORY PROTEIN RSTA"/>
    <property type="match status" value="1"/>
</dbReference>
<dbReference type="InterPro" id="IPR001867">
    <property type="entry name" value="OmpR/PhoB-type_DNA-bd"/>
</dbReference>